<feature type="region of interest" description="Disordered" evidence="10">
    <location>
        <begin position="65"/>
        <end position="93"/>
    </location>
</feature>
<accession>A0A7S3JW15</accession>
<dbReference type="PANTHER" id="PTHR13557:SF1">
    <property type="entry name" value="COILED-COIL DOMAIN-CONTAINING PROTEIN 86"/>
    <property type="match status" value="1"/>
</dbReference>
<dbReference type="InterPro" id="IPR026570">
    <property type="entry name" value="CCDC86"/>
</dbReference>
<keyword evidence="7" id="KW-0175">Coiled coil</keyword>
<comment type="subcellular location">
    <subcellularLocation>
        <location evidence="1">Chromosome</location>
    </subcellularLocation>
    <subcellularLocation>
        <location evidence="2">Nucleus</location>
        <location evidence="2">Nucleolus</location>
    </subcellularLocation>
</comment>
<evidence type="ECO:0000256" key="10">
    <source>
        <dbReference type="SAM" id="MobiDB-lite"/>
    </source>
</evidence>
<keyword evidence="4" id="KW-0158">Chromosome</keyword>
<evidence type="ECO:0000256" key="8">
    <source>
        <dbReference type="ARBA" id="ARBA00023242"/>
    </source>
</evidence>
<evidence type="ECO:0000256" key="6">
    <source>
        <dbReference type="ARBA" id="ARBA00022934"/>
    </source>
</evidence>
<dbReference type="AlphaFoldDB" id="A0A7S3JW15"/>
<organism evidence="11">
    <name type="scientific">Aureoumbra lagunensis</name>
    <dbReference type="NCBI Taxonomy" id="44058"/>
    <lineage>
        <taxon>Eukaryota</taxon>
        <taxon>Sar</taxon>
        <taxon>Stramenopiles</taxon>
        <taxon>Ochrophyta</taxon>
        <taxon>Pelagophyceae</taxon>
        <taxon>Pelagomonadales</taxon>
        <taxon>Aureoumbra</taxon>
    </lineage>
</organism>
<evidence type="ECO:0000256" key="3">
    <source>
        <dbReference type="ARBA" id="ARBA00016738"/>
    </source>
</evidence>
<keyword evidence="5" id="KW-0597">Phosphoprotein</keyword>
<evidence type="ECO:0000256" key="1">
    <source>
        <dbReference type="ARBA" id="ARBA00004286"/>
    </source>
</evidence>
<evidence type="ECO:0000256" key="5">
    <source>
        <dbReference type="ARBA" id="ARBA00022553"/>
    </source>
</evidence>
<dbReference type="GO" id="GO:0005730">
    <property type="term" value="C:nucleolus"/>
    <property type="evidence" value="ECO:0007669"/>
    <property type="project" value="UniProtKB-SubCell"/>
</dbReference>
<evidence type="ECO:0000256" key="2">
    <source>
        <dbReference type="ARBA" id="ARBA00004604"/>
    </source>
</evidence>
<dbReference type="EMBL" id="HBIJ01008087">
    <property type="protein sequence ID" value="CAE0364950.1"/>
    <property type="molecule type" value="Transcribed_RNA"/>
</dbReference>
<evidence type="ECO:0000256" key="4">
    <source>
        <dbReference type="ARBA" id="ARBA00022454"/>
    </source>
</evidence>
<reference evidence="11" key="1">
    <citation type="submission" date="2021-01" db="EMBL/GenBank/DDBJ databases">
        <authorList>
            <person name="Corre E."/>
            <person name="Pelletier E."/>
            <person name="Niang G."/>
            <person name="Scheremetjew M."/>
            <person name="Finn R."/>
            <person name="Kale V."/>
            <person name="Holt S."/>
            <person name="Cochrane G."/>
            <person name="Meng A."/>
            <person name="Brown T."/>
            <person name="Cohen L."/>
        </authorList>
    </citation>
    <scope>NUCLEOTIDE SEQUENCE</scope>
    <source>
        <strain evidence="11">CCMP1510</strain>
    </source>
</reference>
<dbReference type="GO" id="GO:0005694">
    <property type="term" value="C:chromosome"/>
    <property type="evidence" value="ECO:0007669"/>
    <property type="project" value="UniProtKB-SubCell"/>
</dbReference>
<feature type="compositionally biased region" description="Basic and acidic residues" evidence="10">
    <location>
        <begin position="76"/>
        <end position="86"/>
    </location>
</feature>
<evidence type="ECO:0000256" key="9">
    <source>
        <dbReference type="ARBA" id="ARBA00093307"/>
    </source>
</evidence>
<keyword evidence="6" id="KW-0164">Citrullination</keyword>
<name>A0A7S3JW15_9STRA</name>
<dbReference type="PANTHER" id="PTHR13557">
    <property type="entry name" value="COILED-COIL DOMAIN-CONTAINING PROTEIN 86"/>
    <property type="match status" value="1"/>
</dbReference>
<proteinExistence type="predicted"/>
<feature type="region of interest" description="Disordered" evidence="10">
    <location>
        <begin position="128"/>
        <end position="147"/>
    </location>
</feature>
<keyword evidence="8" id="KW-0539">Nucleus</keyword>
<sequence>MSNDIAVRLRGRPVSGRTWKHVETKRSSSIKAKAVIPSWSSRSAEREARKLIKEKESELIAARKERLASAKKRREEKKARRQKNEFKSSSYQVISNQHTVKALSKKQMRMIKRTRMSKEGQIELVGAYAPTLGDATSAPPSKKRQRR</sequence>
<comment type="function">
    <text evidence="9">Required for proper chromosome segregation during mitosis and error-free mitotic progression.</text>
</comment>
<gene>
    <name evidence="11" type="ORF">ALAG00032_LOCUS5692</name>
</gene>
<protein>
    <recommendedName>
        <fullName evidence="3">Coiled-coil domain-containing protein 86</fullName>
    </recommendedName>
</protein>
<evidence type="ECO:0000256" key="7">
    <source>
        <dbReference type="ARBA" id="ARBA00023054"/>
    </source>
</evidence>
<evidence type="ECO:0000313" key="11">
    <source>
        <dbReference type="EMBL" id="CAE0364950.1"/>
    </source>
</evidence>